<keyword evidence="7 9" id="KW-0472">Membrane</keyword>
<evidence type="ECO:0000256" key="3">
    <source>
        <dbReference type="ARBA" id="ARBA00022692"/>
    </source>
</evidence>
<dbReference type="PROSITE" id="PS50042">
    <property type="entry name" value="CNMP_BINDING_3"/>
    <property type="match status" value="1"/>
</dbReference>
<comment type="subcellular location">
    <subcellularLocation>
        <location evidence="1">Membrane</location>
        <topology evidence="1">Multi-pass membrane protein</topology>
    </subcellularLocation>
</comment>
<sequence>MEMDCAISHLQLALKNLESAAKAHDISGEVCRTLHGIGSQICSYSECPSSPSEPTAPKIPDSIALGPDTDLDALDQLWKTMDPDAEDGEAEEEKKSNVSHISGISAADALAKHRGMMIELFHKLDADKSGVIDAHELRRGLRAVGQHPGRAHRLLQTLDHNQNGKIELSEWIQTIDSMVVREVRSETVESFAKAIVKHSEAGTLTLSMEERKKKVYMLSFRSAVRLSWDMFLTCLLVYIALLLPFRLAFFEDNSAAGATYSLIEVIIDICFIVDILLTFRTTYCDDDGEEINDWKKVAFHYLRSWFLVDFVTAIPLDYMLASADGVKLLKGSKVFKVLKLLRAIKFLKILQATEFGSKLEDVLLLSSVSRFLEGLRILVSCCFLGHLLACLMPILASSFLDRYSYDGEAVSSRYITTLYWAMTTVTTVGYGDIIPQNDDERIFTMLSMMVGGAFYGYVVGNISVILASRDVNRQAHKQRLHLIYAWLLHHRFPKPLRQRLWIYYKTLVKNKAALDDSAIFNELSPELRQDVAQYLVPPDLLNHLLFQNVPSSVIVRLVPILQQITAQPSERITSYGSMGSGMFVILDGIAIMDPNAEGTPPRSSRIPEVLRAGDSFGEEVLLGIVKEYAYTVAATSKVVMLFIPADLFMERFANLPEILSLMRKNFTI</sequence>
<dbReference type="InterPro" id="IPR005821">
    <property type="entry name" value="Ion_trans_dom"/>
</dbReference>
<dbReference type="Pfam" id="PF00520">
    <property type="entry name" value="Ion_trans"/>
    <property type="match status" value="1"/>
</dbReference>
<dbReference type="PROSITE" id="PS50222">
    <property type="entry name" value="EF_HAND_2"/>
    <property type="match status" value="1"/>
</dbReference>
<feature type="domain" description="Cyclic nucleotide-binding" evidence="10">
    <location>
        <begin position="545"/>
        <end position="668"/>
    </location>
</feature>
<evidence type="ECO:0000256" key="5">
    <source>
        <dbReference type="ARBA" id="ARBA00022989"/>
    </source>
</evidence>
<feature type="transmembrane region" description="Helical" evidence="9">
    <location>
        <begin position="412"/>
        <end position="430"/>
    </location>
</feature>
<evidence type="ECO:0000256" key="4">
    <source>
        <dbReference type="ARBA" id="ARBA00022837"/>
    </source>
</evidence>
<feature type="transmembrane region" description="Helical" evidence="9">
    <location>
        <begin position="257"/>
        <end position="279"/>
    </location>
</feature>
<evidence type="ECO:0000256" key="2">
    <source>
        <dbReference type="ARBA" id="ARBA00022448"/>
    </source>
</evidence>
<dbReference type="InterPro" id="IPR018490">
    <property type="entry name" value="cNMP-bd_dom_sf"/>
</dbReference>
<dbReference type="Gene3D" id="1.10.287.630">
    <property type="entry name" value="Helix hairpin bin"/>
    <property type="match status" value="1"/>
</dbReference>
<evidence type="ECO:0000259" key="10">
    <source>
        <dbReference type="PROSITE" id="PS50042"/>
    </source>
</evidence>
<comment type="caution">
    <text evidence="12">The sequence shown here is derived from an EMBL/GenBank/DDBJ whole genome shotgun (WGS) entry which is preliminary data.</text>
</comment>
<evidence type="ECO:0000256" key="1">
    <source>
        <dbReference type="ARBA" id="ARBA00004141"/>
    </source>
</evidence>
<dbReference type="CDD" id="cd00051">
    <property type="entry name" value="EFh"/>
    <property type="match status" value="1"/>
</dbReference>
<dbReference type="InterPro" id="IPR002048">
    <property type="entry name" value="EF_hand_dom"/>
</dbReference>
<name>A0AA36MV78_9DINO</name>
<dbReference type="PRINTS" id="PR01463">
    <property type="entry name" value="EAGCHANLFMLY"/>
</dbReference>
<dbReference type="GO" id="GO:0005249">
    <property type="term" value="F:voltage-gated potassium channel activity"/>
    <property type="evidence" value="ECO:0007669"/>
    <property type="project" value="InterPro"/>
</dbReference>
<evidence type="ECO:0000313" key="13">
    <source>
        <dbReference type="Proteomes" id="UP001178507"/>
    </source>
</evidence>
<reference evidence="12" key="1">
    <citation type="submission" date="2023-08" db="EMBL/GenBank/DDBJ databases">
        <authorList>
            <person name="Chen Y."/>
            <person name="Shah S."/>
            <person name="Dougan E. K."/>
            <person name="Thang M."/>
            <person name="Chan C."/>
        </authorList>
    </citation>
    <scope>NUCLEOTIDE SEQUENCE</scope>
</reference>
<dbReference type="Pfam" id="PF13499">
    <property type="entry name" value="EF-hand_7"/>
    <property type="match status" value="1"/>
</dbReference>
<evidence type="ECO:0000259" key="11">
    <source>
        <dbReference type="PROSITE" id="PS50222"/>
    </source>
</evidence>
<dbReference type="AlphaFoldDB" id="A0AA36MV78"/>
<feature type="transmembrane region" description="Helical" evidence="9">
    <location>
        <begin position="300"/>
        <end position="321"/>
    </location>
</feature>
<evidence type="ECO:0000256" key="7">
    <source>
        <dbReference type="ARBA" id="ARBA00023136"/>
    </source>
</evidence>
<keyword evidence="2" id="KW-0813">Transport</keyword>
<accession>A0AA36MV78</accession>
<keyword evidence="8" id="KW-0407">Ion channel</keyword>
<dbReference type="SUPFAM" id="SSF47473">
    <property type="entry name" value="EF-hand"/>
    <property type="match status" value="1"/>
</dbReference>
<dbReference type="SMART" id="SM00054">
    <property type="entry name" value="EFh"/>
    <property type="match status" value="2"/>
</dbReference>
<dbReference type="PROSITE" id="PS00018">
    <property type="entry name" value="EF_HAND_1"/>
    <property type="match status" value="2"/>
</dbReference>
<dbReference type="Gene3D" id="2.60.120.10">
    <property type="entry name" value="Jelly Rolls"/>
    <property type="match status" value="1"/>
</dbReference>
<dbReference type="InterPro" id="IPR018247">
    <property type="entry name" value="EF_Hand_1_Ca_BS"/>
</dbReference>
<dbReference type="InterPro" id="IPR000595">
    <property type="entry name" value="cNMP-bd_dom"/>
</dbReference>
<keyword evidence="6" id="KW-0406">Ion transport</keyword>
<dbReference type="PANTHER" id="PTHR47823:SF9">
    <property type="entry name" value="CHROMOSOME UNDETERMINED SCAFFOLD_10, WHOLE GENOME SHOTGUN SEQUENCE"/>
    <property type="match status" value="1"/>
</dbReference>
<feature type="transmembrane region" description="Helical" evidence="9">
    <location>
        <begin position="377"/>
        <end position="400"/>
    </location>
</feature>
<dbReference type="CDD" id="cd00038">
    <property type="entry name" value="CAP_ED"/>
    <property type="match status" value="1"/>
</dbReference>
<proteinExistence type="predicted"/>
<protein>
    <submittedName>
        <fullName evidence="12">Uncharacterized protein</fullName>
    </submittedName>
</protein>
<dbReference type="GO" id="GO:0016020">
    <property type="term" value="C:membrane"/>
    <property type="evidence" value="ECO:0007669"/>
    <property type="project" value="UniProtKB-SubCell"/>
</dbReference>
<evidence type="ECO:0000256" key="6">
    <source>
        <dbReference type="ARBA" id="ARBA00023065"/>
    </source>
</evidence>
<evidence type="ECO:0000313" key="12">
    <source>
        <dbReference type="EMBL" id="CAJ1381076.1"/>
    </source>
</evidence>
<evidence type="ECO:0000256" key="9">
    <source>
        <dbReference type="SAM" id="Phobius"/>
    </source>
</evidence>
<dbReference type="FunFam" id="1.10.287.70:FF:000123">
    <property type="entry name" value="Potassium channel KAT3"/>
    <property type="match status" value="1"/>
</dbReference>
<dbReference type="SUPFAM" id="SSF81324">
    <property type="entry name" value="Voltage-gated potassium channels"/>
    <property type="match status" value="1"/>
</dbReference>
<dbReference type="InterPro" id="IPR003938">
    <property type="entry name" value="K_chnl_volt-dep_EAG/ELK/ERG"/>
</dbReference>
<keyword evidence="4" id="KW-0106">Calcium</keyword>
<dbReference type="SMART" id="SM00100">
    <property type="entry name" value="cNMP"/>
    <property type="match status" value="1"/>
</dbReference>
<dbReference type="GO" id="GO:0005509">
    <property type="term" value="F:calcium ion binding"/>
    <property type="evidence" value="ECO:0007669"/>
    <property type="project" value="InterPro"/>
</dbReference>
<gene>
    <name evidence="12" type="ORF">EVOR1521_LOCUS8868</name>
</gene>
<dbReference type="Proteomes" id="UP001178507">
    <property type="component" value="Unassembled WGS sequence"/>
</dbReference>
<dbReference type="InterPro" id="IPR011992">
    <property type="entry name" value="EF-hand-dom_pair"/>
</dbReference>
<dbReference type="PANTHER" id="PTHR47823">
    <property type="entry name" value="ION_TRANS DOMAIN-CONTAINING PROTEIN"/>
    <property type="match status" value="1"/>
</dbReference>
<feature type="transmembrane region" description="Helical" evidence="9">
    <location>
        <begin position="442"/>
        <end position="467"/>
    </location>
</feature>
<keyword evidence="3 9" id="KW-0812">Transmembrane</keyword>
<evidence type="ECO:0000256" key="8">
    <source>
        <dbReference type="ARBA" id="ARBA00023303"/>
    </source>
</evidence>
<keyword evidence="5 9" id="KW-1133">Transmembrane helix</keyword>
<feature type="transmembrane region" description="Helical" evidence="9">
    <location>
        <begin position="226"/>
        <end position="245"/>
    </location>
</feature>
<keyword evidence="13" id="KW-1185">Reference proteome</keyword>
<dbReference type="SUPFAM" id="SSF51206">
    <property type="entry name" value="cAMP-binding domain-like"/>
    <property type="match status" value="1"/>
</dbReference>
<dbReference type="Gene3D" id="1.10.287.70">
    <property type="match status" value="1"/>
</dbReference>
<dbReference type="InterPro" id="IPR014710">
    <property type="entry name" value="RmlC-like_jellyroll"/>
</dbReference>
<dbReference type="Gene3D" id="1.10.238.10">
    <property type="entry name" value="EF-hand"/>
    <property type="match status" value="1"/>
</dbReference>
<organism evidence="12 13">
    <name type="scientific">Effrenium voratum</name>
    <dbReference type="NCBI Taxonomy" id="2562239"/>
    <lineage>
        <taxon>Eukaryota</taxon>
        <taxon>Sar</taxon>
        <taxon>Alveolata</taxon>
        <taxon>Dinophyceae</taxon>
        <taxon>Suessiales</taxon>
        <taxon>Symbiodiniaceae</taxon>
        <taxon>Effrenium</taxon>
    </lineage>
</organism>
<feature type="domain" description="EF-hand" evidence="11">
    <location>
        <begin position="112"/>
        <end position="147"/>
    </location>
</feature>
<dbReference type="EMBL" id="CAUJNA010000779">
    <property type="protein sequence ID" value="CAJ1381076.1"/>
    <property type="molecule type" value="Genomic_DNA"/>
</dbReference>